<gene>
    <name evidence="2" type="ORF">KSB_15420</name>
</gene>
<sequence>MKKLFVSLSFVLASVALVAALAVAVIGSPLSASAYSNNYSYSFTNHAKIANSYAMDTGDAKWTLTSRSCRQGYTMTVAVRRMALLGLDPEVQRLAVPECGGTFETHSTPGKYYLVLTKPYDGFLVQGTGVVRSLKNQH</sequence>
<evidence type="ECO:0000256" key="1">
    <source>
        <dbReference type="SAM" id="SignalP"/>
    </source>
</evidence>
<name>A0ABQ3UKZ0_9CHLR</name>
<protein>
    <submittedName>
        <fullName evidence="2">Uncharacterized protein</fullName>
    </submittedName>
</protein>
<feature type="chain" id="PRO_5045079514" evidence="1">
    <location>
        <begin position="35"/>
        <end position="138"/>
    </location>
</feature>
<keyword evidence="3" id="KW-1185">Reference proteome</keyword>
<proteinExistence type="predicted"/>
<feature type="signal peptide" evidence="1">
    <location>
        <begin position="1"/>
        <end position="34"/>
    </location>
</feature>
<evidence type="ECO:0000313" key="3">
    <source>
        <dbReference type="Proteomes" id="UP000654345"/>
    </source>
</evidence>
<reference evidence="2 3" key="1">
    <citation type="journal article" date="2021" name="Int. J. Syst. Evol. Microbiol.">
        <title>Reticulibacter mediterranei gen. nov., sp. nov., within the new family Reticulibacteraceae fam. nov., and Ktedonospora formicarum gen. nov., sp. nov., Ktedonobacter robiniae sp. nov., Dictyobacter formicarum sp. nov. and Dictyobacter arantiisoli sp. nov., belonging to the class Ktedonobacteria.</title>
        <authorList>
            <person name="Yabe S."/>
            <person name="Zheng Y."/>
            <person name="Wang C.M."/>
            <person name="Sakai Y."/>
            <person name="Abe K."/>
            <person name="Yokota A."/>
            <person name="Donadio S."/>
            <person name="Cavaletti L."/>
            <person name="Monciardini P."/>
        </authorList>
    </citation>
    <scope>NUCLEOTIDE SEQUENCE [LARGE SCALE GENOMIC DNA]</scope>
    <source>
        <strain evidence="2 3">SOSP1-30</strain>
    </source>
</reference>
<dbReference type="EMBL" id="BNJG01000001">
    <property type="protein sequence ID" value="GHO53067.1"/>
    <property type="molecule type" value="Genomic_DNA"/>
</dbReference>
<comment type="caution">
    <text evidence="2">The sequence shown here is derived from an EMBL/GenBank/DDBJ whole genome shotgun (WGS) entry which is preliminary data.</text>
</comment>
<keyword evidence="1" id="KW-0732">Signal</keyword>
<organism evidence="2 3">
    <name type="scientific">Ktedonobacter robiniae</name>
    <dbReference type="NCBI Taxonomy" id="2778365"/>
    <lineage>
        <taxon>Bacteria</taxon>
        <taxon>Bacillati</taxon>
        <taxon>Chloroflexota</taxon>
        <taxon>Ktedonobacteria</taxon>
        <taxon>Ktedonobacterales</taxon>
        <taxon>Ktedonobacteraceae</taxon>
        <taxon>Ktedonobacter</taxon>
    </lineage>
</organism>
<dbReference type="RefSeq" id="WP_201369915.1">
    <property type="nucleotide sequence ID" value="NZ_BNJG01000001.1"/>
</dbReference>
<accession>A0ABQ3UKZ0</accession>
<evidence type="ECO:0000313" key="2">
    <source>
        <dbReference type="EMBL" id="GHO53067.1"/>
    </source>
</evidence>
<dbReference type="Proteomes" id="UP000654345">
    <property type="component" value="Unassembled WGS sequence"/>
</dbReference>